<proteinExistence type="inferred from homology"/>
<keyword evidence="4 7" id="KW-0812">Transmembrane</keyword>
<feature type="transmembrane region" description="Helical" evidence="7">
    <location>
        <begin position="149"/>
        <end position="172"/>
    </location>
</feature>
<feature type="domain" description="ABC transmembrane type-1" evidence="9">
    <location>
        <begin position="145"/>
        <end position="356"/>
    </location>
</feature>
<dbReference type="AlphaFoldDB" id="A0A934IN66"/>
<evidence type="ECO:0000313" key="10">
    <source>
        <dbReference type="EMBL" id="MBJ3775685.1"/>
    </source>
</evidence>
<gene>
    <name evidence="10" type="ORF">JCR33_08320</name>
</gene>
<evidence type="ECO:0000256" key="1">
    <source>
        <dbReference type="ARBA" id="ARBA00004651"/>
    </source>
</evidence>
<evidence type="ECO:0000256" key="8">
    <source>
        <dbReference type="SAM" id="MobiDB-lite"/>
    </source>
</evidence>
<dbReference type="PANTHER" id="PTHR43163">
    <property type="entry name" value="DIPEPTIDE TRANSPORT SYSTEM PERMEASE PROTEIN DPPB-RELATED"/>
    <property type="match status" value="1"/>
</dbReference>
<dbReference type="EMBL" id="JAEKJA010000006">
    <property type="protein sequence ID" value="MBJ3775685.1"/>
    <property type="molecule type" value="Genomic_DNA"/>
</dbReference>
<keyword evidence="5 7" id="KW-1133">Transmembrane helix</keyword>
<comment type="subcellular location">
    <subcellularLocation>
        <location evidence="1 7">Cell membrane</location>
        <topology evidence="1 7">Multi-pass membrane protein</topology>
    </subcellularLocation>
</comment>
<comment type="caution">
    <text evidence="10">The sequence shown here is derived from an EMBL/GenBank/DDBJ whole genome shotgun (WGS) entry which is preliminary data.</text>
</comment>
<dbReference type="Pfam" id="PF19300">
    <property type="entry name" value="BPD_transp_1_N"/>
    <property type="match status" value="1"/>
</dbReference>
<dbReference type="CDD" id="cd06261">
    <property type="entry name" value="TM_PBP2"/>
    <property type="match status" value="1"/>
</dbReference>
<sequence>MAGLARGLSGPERAGALTPPRAAGHPRRGWACGLQRPRRHQTGSQPLRILSLIATRLAKAVVVLLLIVIANFLLIHAAPGDPAAVMAGEAGAADEKFIAQLRERFGLDQPFLVQLWTYVKGVLQLNLGYSYRQQAPVLDLILERLPATLLLTLTAFVISLTLGVVSGVVAAARQGKWTDSLVTSLALLFYATPLYWLALMAVLLFSVQLGWLPGYGYETIGSDATGLAHALDVARHLVLPALTLGLFFTAIYMRMTRASMLEVSGMDFVKTAKAKGLSPGRVQRRHVLRNALLPVVTLAGLQAGQLVGGAVLTETVFAWPGIGRLMFDALAQRDYNLLLGILLISAALVIAFNILTDVIYSIVDPRIGAAP</sequence>
<dbReference type="SUPFAM" id="SSF161098">
    <property type="entry name" value="MetI-like"/>
    <property type="match status" value="1"/>
</dbReference>
<feature type="transmembrane region" description="Helical" evidence="7">
    <location>
        <begin position="337"/>
        <end position="363"/>
    </location>
</feature>
<feature type="transmembrane region" description="Helical" evidence="7">
    <location>
        <begin position="57"/>
        <end position="78"/>
    </location>
</feature>
<comment type="similarity">
    <text evidence="7">Belongs to the binding-protein-dependent transport system permease family.</text>
</comment>
<dbReference type="Pfam" id="PF00528">
    <property type="entry name" value="BPD_transp_1"/>
    <property type="match status" value="1"/>
</dbReference>
<dbReference type="GO" id="GO:0055085">
    <property type="term" value="P:transmembrane transport"/>
    <property type="evidence" value="ECO:0007669"/>
    <property type="project" value="InterPro"/>
</dbReference>
<evidence type="ECO:0000313" key="11">
    <source>
        <dbReference type="Proteomes" id="UP000609531"/>
    </source>
</evidence>
<dbReference type="PANTHER" id="PTHR43163:SF9">
    <property type="entry name" value="ABC TRANSPORTER PERMEASE PROTEIN"/>
    <property type="match status" value="1"/>
</dbReference>
<evidence type="ECO:0000256" key="6">
    <source>
        <dbReference type="ARBA" id="ARBA00023136"/>
    </source>
</evidence>
<organism evidence="10 11">
    <name type="scientific">Acuticoccus mangrovi</name>
    <dbReference type="NCBI Taxonomy" id="2796142"/>
    <lineage>
        <taxon>Bacteria</taxon>
        <taxon>Pseudomonadati</taxon>
        <taxon>Pseudomonadota</taxon>
        <taxon>Alphaproteobacteria</taxon>
        <taxon>Hyphomicrobiales</taxon>
        <taxon>Amorphaceae</taxon>
        <taxon>Acuticoccus</taxon>
    </lineage>
</organism>
<evidence type="ECO:0000259" key="9">
    <source>
        <dbReference type="PROSITE" id="PS50928"/>
    </source>
</evidence>
<dbReference type="PROSITE" id="PS50928">
    <property type="entry name" value="ABC_TM1"/>
    <property type="match status" value="1"/>
</dbReference>
<dbReference type="Gene3D" id="1.10.3720.10">
    <property type="entry name" value="MetI-like"/>
    <property type="match status" value="1"/>
</dbReference>
<accession>A0A934IN66</accession>
<feature type="transmembrane region" description="Helical" evidence="7">
    <location>
        <begin position="233"/>
        <end position="253"/>
    </location>
</feature>
<evidence type="ECO:0000256" key="5">
    <source>
        <dbReference type="ARBA" id="ARBA00022989"/>
    </source>
</evidence>
<feature type="transmembrane region" description="Helical" evidence="7">
    <location>
        <begin position="184"/>
        <end position="213"/>
    </location>
</feature>
<dbReference type="GO" id="GO:0005886">
    <property type="term" value="C:plasma membrane"/>
    <property type="evidence" value="ECO:0007669"/>
    <property type="project" value="UniProtKB-SubCell"/>
</dbReference>
<dbReference type="InterPro" id="IPR035906">
    <property type="entry name" value="MetI-like_sf"/>
</dbReference>
<evidence type="ECO:0000256" key="2">
    <source>
        <dbReference type="ARBA" id="ARBA00022448"/>
    </source>
</evidence>
<dbReference type="InterPro" id="IPR045621">
    <property type="entry name" value="BPD_transp_1_N"/>
</dbReference>
<keyword evidence="2 7" id="KW-0813">Transport</keyword>
<evidence type="ECO:0000256" key="3">
    <source>
        <dbReference type="ARBA" id="ARBA00022475"/>
    </source>
</evidence>
<dbReference type="Proteomes" id="UP000609531">
    <property type="component" value="Unassembled WGS sequence"/>
</dbReference>
<keyword evidence="3" id="KW-1003">Cell membrane</keyword>
<name>A0A934IN66_9HYPH</name>
<keyword evidence="6 7" id="KW-0472">Membrane</keyword>
<evidence type="ECO:0000256" key="4">
    <source>
        <dbReference type="ARBA" id="ARBA00022692"/>
    </source>
</evidence>
<evidence type="ECO:0000256" key="7">
    <source>
        <dbReference type="RuleBase" id="RU363032"/>
    </source>
</evidence>
<protein>
    <submittedName>
        <fullName evidence="10">ABC transporter permease</fullName>
    </submittedName>
</protein>
<reference evidence="10" key="1">
    <citation type="submission" date="2020-12" db="EMBL/GenBank/DDBJ databases">
        <title>Bacterial taxonomy.</title>
        <authorList>
            <person name="Pan X."/>
        </authorList>
    </citation>
    <scope>NUCLEOTIDE SEQUENCE</scope>
    <source>
        <strain evidence="10">B2012</strain>
    </source>
</reference>
<feature type="region of interest" description="Disordered" evidence="8">
    <location>
        <begin position="1"/>
        <end position="30"/>
    </location>
</feature>
<dbReference type="InterPro" id="IPR000515">
    <property type="entry name" value="MetI-like"/>
</dbReference>
<keyword evidence="11" id="KW-1185">Reference proteome</keyword>